<protein>
    <recommendedName>
        <fullName evidence="1">NTP pyrophosphohydrolase MazG-like domain-containing protein</fullName>
    </recommendedName>
</protein>
<sequence>MPRVQITSAHIAHADAGVRDEMRRQIQEKGDLSFCSSHESLGVIGEEHKELGDAIQANDREQIKKELRDIVVAATWALASETAGGWDW</sequence>
<dbReference type="EMBL" id="LAZR01003107">
    <property type="protein sequence ID" value="KKN21925.1"/>
    <property type="molecule type" value="Genomic_DNA"/>
</dbReference>
<accession>A0A0F9NR28</accession>
<dbReference type="InterPro" id="IPR004518">
    <property type="entry name" value="MazG-like_dom"/>
</dbReference>
<dbReference type="Gene3D" id="1.10.287.1080">
    <property type="entry name" value="MazG-like"/>
    <property type="match status" value="1"/>
</dbReference>
<dbReference type="SUPFAM" id="SSF101386">
    <property type="entry name" value="all-alpha NTP pyrophosphatases"/>
    <property type="match status" value="1"/>
</dbReference>
<comment type="caution">
    <text evidence="2">The sequence shown here is derived from an EMBL/GenBank/DDBJ whole genome shotgun (WGS) entry which is preliminary data.</text>
</comment>
<dbReference type="AlphaFoldDB" id="A0A0F9NR28"/>
<gene>
    <name evidence="2" type="ORF">LCGC14_0920550</name>
</gene>
<evidence type="ECO:0000313" key="2">
    <source>
        <dbReference type="EMBL" id="KKN21925.1"/>
    </source>
</evidence>
<dbReference type="Pfam" id="PF03819">
    <property type="entry name" value="MazG"/>
    <property type="match status" value="1"/>
</dbReference>
<feature type="domain" description="NTP pyrophosphohydrolase MazG-like" evidence="1">
    <location>
        <begin position="42"/>
        <end position="74"/>
    </location>
</feature>
<organism evidence="2">
    <name type="scientific">marine sediment metagenome</name>
    <dbReference type="NCBI Taxonomy" id="412755"/>
    <lineage>
        <taxon>unclassified sequences</taxon>
        <taxon>metagenomes</taxon>
        <taxon>ecological metagenomes</taxon>
    </lineage>
</organism>
<evidence type="ECO:0000259" key="1">
    <source>
        <dbReference type="Pfam" id="PF03819"/>
    </source>
</evidence>
<reference evidence="2" key="1">
    <citation type="journal article" date="2015" name="Nature">
        <title>Complex archaea that bridge the gap between prokaryotes and eukaryotes.</title>
        <authorList>
            <person name="Spang A."/>
            <person name="Saw J.H."/>
            <person name="Jorgensen S.L."/>
            <person name="Zaremba-Niedzwiedzka K."/>
            <person name="Martijn J."/>
            <person name="Lind A.E."/>
            <person name="van Eijk R."/>
            <person name="Schleper C."/>
            <person name="Guy L."/>
            <person name="Ettema T.J."/>
        </authorList>
    </citation>
    <scope>NUCLEOTIDE SEQUENCE</scope>
</reference>
<proteinExistence type="predicted"/>
<name>A0A0F9NR28_9ZZZZ</name>